<keyword evidence="1" id="KW-0472">Membrane</keyword>
<evidence type="ECO:0000256" key="1">
    <source>
        <dbReference type="SAM" id="Phobius"/>
    </source>
</evidence>
<organism evidence="2 3">
    <name type="scientific">Capnocytophaga canimorsus</name>
    <dbReference type="NCBI Taxonomy" id="28188"/>
    <lineage>
        <taxon>Bacteria</taxon>
        <taxon>Pseudomonadati</taxon>
        <taxon>Bacteroidota</taxon>
        <taxon>Flavobacteriia</taxon>
        <taxon>Flavobacteriales</taxon>
        <taxon>Flavobacteriaceae</taxon>
        <taxon>Capnocytophaga</taxon>
    </lineage>
</organism>
<accession>A0A0B7I3E3</accession>
<gene>
    <name evidence="2" type="ORF">CCAN11_1100007</name>
</gene>
<protein>
    <submittedName>
        <fullName evidence="2">Uncharacterized protein</fullName>
    </submittedName>
</protein>
<name>A0A0B7I3E3_9FLAO</name>
<evidence type="ECO:0000313" key="3">
    <source>
        <dbReference type="Proteomes" id="UP000039370"/>
    </source>
</evidence>
<sequence>MNLKLKRILIVIGIAILSYSMGCFFPINALAPNYSEDEFLTKSEYYGLVISVISAVITFCAVIVALFKDDLREYWKKPKIKISMPDKNTIEEFNKDSESSSSSNTALIASKYISKVEIENIGNLATLNTEIILESLRFCEKESSIWQEIECFGKPLEWNGMETTNVTLPVGAKKVLNIVSITAPEQISKPDSSTEKSPSRIIIGGVENNKEYKKGKWEAKFQIYAQNHKPTPFTIEMEWNGIWKTRLTEFNSQYKITLKQ</sequence>
<dbReference type="EMBL" id="CDOK01000014">
    <property type="protein sequence ID" value="CEN46481.1"/>
    <property type="molecule type" value="Genomic_DNA"/>
</dbReference>
<reference evidence="3" key="1">
    <citation type="submission" date="2015-01" db="EMBL/GenBank/DDBJ databases">
        <authorList>
            <person name="MANFREDI Pablo"/>
        </authorList>
    </citation>
    <scope>NUCLEOTIDE SEQUENCE [LARGE SCALE GENOMIC DNA]</scope>
    <source>
        <strain evidence="3">Cc11</strain>
    </source>
</reference>
<keyword evidence="1" id="KW-0812">Transmembrane</keyword>
<proteinExistence type="predicted"/>
<feature type="transmembrane region" description="Helical" evidence="1">
    <location>
        <begin position="7"/>
        <end position="27"/>
    </location>
</feature>
<dbReference type="AlphaFoldDB" id="A0A0B7I3E3"/>
<keyword evidence="1" id="KW-1133">Transmembrane helix</keyword>
<feature type="transmembrane region" description="Helical" evidence="1">
    <location>
        <begin position="47"/>
        <end position="67"/>
    </location>
</feature>
<dbReference type="Proteomes" id="UP000039370">
    <property type="component" value="Unassembled WGS sequence"/>
</dbReference>
<evidence type="ECO:0000313" key="2">
    <source>
        <dbReference type="EMBL" id="CEN46481.1"/>
    </source>
</evidence>